<dbReference type="SUPFAM" id="SSF51735">
    <property type="entry name" value="NAD(P)-binding Rossmann-fold domains"/>
    <property type="match status" value="1"/>
</dbReference>
<accession>A0A9P0FAP1</accession>
<dbReference type="InterPro" id="IPR020904">
    <property type="entry name" value="Sc_DH/Rdtase_CS"/>
</dbReference>
<organism evidence="3 4">
    <name type="scientific">Bemisia tabaci</name>
    <name type="common">Sweetpotato whitefly</name>
    <name type="synonym">Aleurodes tabaci</name>
    <dbReference type="NCBI Taxonomy" id="7038"/>
    <lineage>
        <taxon>Eukaryota</taxon>
        <taxon>Metazoa</taxon>
        <taxon>Ecdysozoa</taxon>
        <taxon>Arthropoda</taxon>
        <taxon>Hexapoda</taxon>
        <taxon>Insecta</taxon>
        <taxon>Pterygota</taxon>
        <taxon>Neoptera</taxon>
        <taxon>Paraneoptera</taxon>
        <taxon>Hemiptera</taxon>
        <taxon>Sternorrhyncha</taxon>
        <taxon>Aleyrodoidea</taxon>
        <taxon>Aleyrodidae</taxon>
        <taxon>Aleyrodinae</taxon>
        <taxon>Bemisia</taxon>
    </lineage>
</organism>
<keyword evidence="1" id="KW-0560">Oxidoreductase</keyword>
<dbReference type="Pfam" id="PF00106">
    <property type="entry name" value="adh_short"/>
    <property type="match status" value="1"/>
</dbReference>
<dbReference type="PROSITE" id="PS00061">
    <property type="entry name" value="ADH_SHORT"/>
    <property type="match status" value="1"/>
</dbReference>
<dbReference type="InterPro" id="IPR036291">
    <property type="entry name" value="NAD(P)-bd_dom_sf"/>
</dbReference>
<dbReference type="PANTHER" id="PTHR43313:SF36">
    <property type="entry name" value="D-BETA-HYDROXYBUTYRATE DEHYDROGENASE, MITOCHONDRIAL"/>
    <property type="match status" value="1"/>
</dbReference>
<dbReference type="OrthoDB" id="294295at2759"/>
<dbReference type="EMBL" id="OU963870">
    <property type="protein sequence ID" value="CAH0395586.1"/>
    <property type="molecule type" value="Genomic_DNA"/>
</dbReference>
<dbReference type="AlphaFoldDB" id="A0A9P0FAP1"/>
<evidence type="ECO:0000256" key="2">
    <source>
        <dbReference type="RuleBase" id="RU000363"/>
    </source>
</evidence>
<evidence type="ECO:0000313" key="3">
    <source>
        <dbReference type="EMBL" id="CAH0395586.1"/>
    </source>
</evidence>
<dbReference type="InterPro" id="IPR002347">
    <property type="entry name" value="SDR_fam"/>
</dbReference>
<dbReference type="GO" id="GO:0008202">
    <property type="term" value="P:steroid metabolic process"/>
    <property type="evidence" value="ECO:0007669"/>
    <property type="project" value="TreeGrafter"/>
</dbReference>
<gene>
    <name evidence="3" type="ORF">BEMITA_LOCUS13755</name>
</gene>
<dbReference type="KEGG" id="btab:109035181"/>
<keyword evidence="4" id="KW-1185">Reference proteome</keyword>
<evidence type="ECO:0000256" key="1">
    <source>
        <dbReference type="ARBA" id="ARBA00023002"/>
    </source>
</evidence>
<reference evidence="3" key="1">
    <citation type="submission" date="2021-12" db="EMBL/GenBank/DDBJ databases">
        <authorList>
            <person name="King R."/>
        </authorList>
    </citation>
    <scope>NUCLEOTIDE SEQUENCE</scope>
</reference>
<dbReference type="GO" id="GO:0016491">
    <property type="term" value="F:oxidoreductase activity"/>
    <property type="evidence" value="ECO:0007669"/>
    <property type="project" value="UniProtKB-KW"/>
</dbReference>
<dbReference type="PANTHER" id="PTHR43313">
    <property type="entry name" value="SHORT-CHAIN DEHYDROGENASE/REDUCTASE FAMILY 9C"/>
    <property type="match status" value="1"/>
</dbReference>
<sequence>MMPYSYIKMPLRTASALAFTSAFSVGALMFMKFRTRKKLVHPDRYVVLISGCDTGLGFSLASHCQELGLSVLAGCLDKNSEGAVSLQERGAHLIELDFTDYRTIQNALEETKQYLQLHPEKELGAVVNNAAVMCFGEFEWLTKDIIDHQIQVNFTGTLHFTNTFCSLVRESKGRIINITSHCADACLPGLSVYGATKAALKAWNDALRIELSKFDVRVISFLPGAFFGQSNILANQRERTAEMEANMPKKDLQIYEDYFKRYFNYIHSFSLKVPARQIENEEIYEKFTDALLAENPYPHYKISPFKYSFYHFLFKVVPTKVKDKLVERFINMPRWNK</sequence>
<protein>
    <submittedName>
        <fullName evidence="3">Uncharacterized protein</fullName>
    </submittedName>
</protein>
<name>A0A9P0FAP1_BEMTA</name>
<comment type="similarity">
    <text evidence="2">Belongs to the short-chain dehydrogenases/reductases (SDR) family.</text>
</comment>
<dbReference type="Proteomes" id="UP001152759">
    <property type="component" value="Chromosome 9"/>
</dbReference>
<proteinExistence type="inferred from homology"/>
<dbReference type="PRINTS" id="PR00081">
    <property type="entry name" value="GDHRDH"/>
</dbReference>
<evidence type="ECO:0000313" key="4">
    <source>
        <dbReference type="Proteomes" id="UP001152759"/>
    </source>
</evidence>
<dbReference type="PRINTS" id="PR00080">
    <property type="entry name" value="SDRFAMILY"/>
</dbReference>
<dbReference type="Gene3D" id="3.40.50.720">
    <property type="entry name" value="NAD(P)-binding Rossmann-like Domain"/>
    <property type="match status" value="1"/>
</dbReference>